<keyword evidence="2 3" id="KW-0175">Coiled coil</keyword>
<dbReference type="GO" id="GO:0110026">
    <property type="term" value="P:regulation of DNA strand resection involved in replication fork processing"/>
    <property type="evidence" value="ECO:0007669"/>
    <property type="project" value="TreeGrafter"/>
</dbReference>
<sequence length="1027" mass="113938">MLPMFKTFRVMQQKAFEESRYPWQESFENVAVCLPFRCPRCGDHTRFRSLSSLKAHLEFSHSYQERTLLTKCSLFPSLKDTDLVTSSEPLKLGKLQSCGSVVKQKPSYVNLYSIAHEHCRDRKPCEVVAERPVSYVQTYTAVDLCADSLDGPRAGPGLPTSDTKAAFEAHVREKFNRMVEAVDRTIEKRIDKLTKELAQKTAELLEVRAAFVQLTQKKREVQRRERALNRQVDVAVEMIAGLRQRLTESEEELLRKEEAEPSTKEVTFQIWELLGQGTYQELCPPPPPCESPPDELSRPICGRREVVTFNHFLEAAAEKEVQGKARLQDFIENLLQRVELAEKQLEYYQSQQASGFCRGISEHVGRSYLKKAKEERASMQPAKSIHDQADTPRELCRPLKKGEPLGLSRKGNIRPKMAKKKPTALDIKHITGSGSEWSDINGLHVQCAKYAAKCTTQWIIQRHLQLRKRPVSQFQPMRKLRIQRLFFSEVLQNSDMNLGQNLEDSALTPALPPEFLIQGHFSFDDNSRSSFHPDLQSSIYNQPSDNVTQEAQGAGLRVAGVADWASRTLSSQRQWHRELSVCVLAAPEAFGRPGAPADSRPAPPRSKAKAGELSVCLRRHKAFRKPPPRQRLSEGLGHQRTASQLVHQPLVPSLLAPLPPPLLPHADSTDPTHQEVRVGPAPSADASSSCCPIRPSGAGEGGEALRGDWDWRRAPAAGASGAIVGSRCERWLLARITPQKQGEVEKPCGVIRADSYHSLACQAIGASTVSGCGQWLWCQQRVQAGLAWQQIQQKLLLFLLLVSHGPIHPAGPKHRQALDGGCPANAQGAGKPWMVAAQLMPKVQESLRWQLPSLPGPAKACAAGSGSSRDGRPPQRPRIIKSGGASSGLSQRATETRQRMESSDEEDMEKHRIHLRPVALCTRCTSCPVKSGLTGPPLWGAFSPRPSVRVPMDSKGRSLRGEEVEVPPGLLGYMMDKTFVSSVFASLRHGLQPLQLEAFPLWACDLPISSNSCGSHNHSPQPLQVSK</sequence>
<feature type="domain" description="FBX41/ZN365 C2H2-type zinc finger" evidence="5">
    <location>
        <begin position="34"/>
        <end position="63"/>
    </location>
</feature>
<name>A0AA40HMY3_CNENI</name>
<feature type="region of interest" description="Disordered" evidence="4">
    <location>
        <begin position="657"/>
        <end position="691"/>
    </location>
</feature>
<feature type="coiled-coil region" evidence="3">
    <location>
        <begin position="183"/>
        <end position="259"/>
    </location>
</feature>
<dbReference type="EMBL" id="JAULJE010000016">
    <property type="protein sequence ID" value="KAK1333695.1"/>
    <property type="molecule type" value="Genomic_DNA"/>
</dbReference>
<dbReference type="Proteomes" id="UP001177744">
    <property type="component" value="Unassembled WGS sequence"/>
</dbReference>
<reference evidence="6" key="1">
    <citation type="submission" date="2023-06" db="EMBL/GenBank/DDBJ databases">
        <title>Reference genome for the Northern bat (Eptesicus nilssonii), a most northern bat species.</title>
        <authorList>
            <person name="Laine V.N."/>
            <person name="Pulliainen A.T."/>
            <person name="Lilley T.M."/>
        </authorList>
    </citation>
    <scope>NUCLEOTIDE SEQUENCE</scope>
    <source>
        <strain evidence="6">BLF_Eptnil</strain>
        <tissue evidence="6">Kidney</tissue>
    </source>
</reference>
<evidence type="ECO:0000313" key="7">
    <source>
        <dbReference type="Proteomes" id="UP001177744"/>
    </source>
</evidence>
<evidence type="ECO:0000256" key="4">
    <source>
        <dbReference type="SAM" id="MobiDB-lite"/>
    </source>
</evidence>
<feature type="region of interest" description="Disordered" evidence="4">
    <location>
        <begin position="590"/>
        <end position="640"/>
    </location>
</feature>
<dbReference type="PANTHER" id="PTHR15739">
    <property type="entry name" value="ZINC FINGER PROTEIN"/>
    <property type="match status" value="1"/>
</dbReference>
<dbReference type="GO" id="GO:0010569">
    <property type="term" value="P:regulation of double-strand break repair via homologous recombination"/>
    <property type="evidence" value="ECO:0007669"/>
    <property type="project" value="TreeGrafter"/>
</dbReference>
<organism evidence="6 7">
    <name type="scientific">Cnephaeus nilssonii</name>
    <name type="common">Northern bat</name>
    <name type="synonym">Eptesicus nilssonii</name>
    <dbReference type="NCBI Taxonomy" id="3371016"/>
    <lineage>
        <taxon>Eukaryota</taxon>
        <taxon>Metazoa</taxon>
        <taxon>Chordata</taxon>
        <taxon>Craniata</taxon>
        <taxon>Vertebrata</taxon>
        <taxon>Euteleostomi</taxon>
        <taxon>Mammalia</taxon>
        <taxon>Eutheria</taxon>
        <taxon>Laurasiatheria</taxon>
        <taxon>Chiroptera</taxon>
        <taxon>Yangochiroptera</taxon>
        <taxon>Vespertilionidae</taxon>
        <taxon>Cnephaeus</taxon>
    </lineage>
</organism>
<feature type="compositionally biased region" description="Basic and acidic residues" evidence="4">
    <location>
        <begin position="667"/>
        <end position="676"/>
    </location>
</feature>
<proteinExistence type="predicted"/>
<evidence type="ECO:0000313" key="6">
    <source>
        <dbReference type="EMBL" id="KAK1333695.1"/>
    </source>
</evidence>
<feature type="region of interest" description="Disordered" evidence="4">
    <location>
        <begin position="858"/>
        <end position="911"/>
    </location>
</feature>
<accession>A0AA40HMY3</accession>
<dbReference type="InterPro" id="IPR052283">
    <property type="entry name" value="GenomicStab_NeuMorph_Reg"/>
</dbReference>
<gene>
    <name evidence="6" type="ORF">QTO34_006081</name>
</gene>
<dbReference type="PANTHER" id="PTHR15739:SF2">
    <property type="entry name" value="PROTEIN ZNF365"/>
    <property type="match status" value="1"/>
</dbReference>
<feature type="compositionally biased region" description="Basic residues" evidence="4">
    <location>
        <begin position="617"/>
        <end position="628"/>
    </location>
</feature>
<dbReference type="GO" id="GO:0010975">
    <property type="term" value="P:regulation of neuron projection development"/>
    <property type="evidence" value="ECO:0007669"/>
    <property type="project" value="TreeGrafter"/>
</dbReference>
<dbReference type="InterPro" id="IPR057038">
    <property type="entry name" value="FBX41/ZN365_Znf-C2H2"/>
</dbReference>
<protein>
    <recommendedName>
        <fullName evidence="5">FBX41/ZN365 C2H2-type zinc finger domain-containing protein</fullName>
    </recommendedName>
</protein>
<dbReference type="Pfam" id="PF23165">
    <property type="entry name" value="zf-C2H2_FBX41"/>
    <property type="match status" value="1"/>
</dbReference>
<dbReference type="GO" id="GO:0000723">
    <property type="term" value="P:telomere maintenance"/>
    <property type="evidence" value="ECO:0007669"/>
    <property type="project" value="TreeGrafter"/>
</dbReference>
<feature type="coiled-coil region" evidence="3">
    <location>
        <begin position="324"/>
        <end position="351"/>
    </location>
</feature>
<feature type="compositionally biased region" description="Low complexity" evidence="4">
    <location>
        <begin position="591"/>
        <end position="600"/>
    </location>
</feature>
<evidence type="ECO:0000256" key="3">
    <source>
        <dbReference type="SAM" id="Coils"/>
    </source>
</evidence>
<evidence type="ECO:0000256" key="1">
    <source>
        <dbReference type="ARBA" id="ARBA00022553"/>
    </source>
</evidence>
<evidence type="ECO:0000256" key="2">
    <source>
        <dbReference type="ARBA" id="ARBA00023054"/>
    </source>
</evidence>
<evidence type="ECO:0000259" key="5">
    <source>
        <dbReference type="Pfam" id="PF23165"/>
    </source>
</evidence>
<dbReference type="AlphaFoldDB" id="A0AA40HMY3"/>
<keyword evidence="1" id="KW-0597">Phosphoprotein</keyword>
<keyword evidence="7" id="KW-1185">Reference proteome</keyword>
<comment type="caution">
    <text evidence="6">The sequence shown here is derived from an EMBL/GenBank/DDBJ whole genome shotgun (WGS) entry which is preliminary data.</text>
</comment>
<feature type="compositionally biased region" description="Low complexity" evidence="4">
    <location>
        <begin position="680"/>
        <end position="691"/>
    </location>
</feature>